<evidence type="ECO:0000313" key="5">
    <source>
        <dbReference type="Proteomes" id="UP001390963"/>
    </source>
</evidence>
<accession>A0AB35YSF3</accession>
<reference evidence="2 5" key="1">
    <citation type="submission" date="2024-01" db="EMBL/GenBank/DDBJ databases">
        <title>Aequorivita flavus sp. nov., isolated from deep-sea sediment.</title>
        <authorList>
            <person name="Chen X."/>
        </authorList>
    </citation>
    <scope>NUCLEOTIDE SEQUENCE</scope>
    <source>
        <strain evidence="2">MCCC 1A16923</strain>
        <strain evidence="3 5">MCCC 1A16935</strain>
    </source>
</reference>
<keyword evidence="1" id="KW-0812">Transmembrane</keyword>
<dbReference type="RefSeq" id="WP_279448257.1">
    <property type="nucleotide sequence ID" value="NZ_JAZBJM010000006.1"/>
</dbReference>
<comment type="caution">
    <text evidence="2">The sequence shown here is derived from an EMBL/GenBank/DDBJ whole genome shotgun (WGS) entry which is preliminary data.</text>
</comment>
<feature type="transmembrane region" description="Helical" evidence="1">
    <location>
        <begin position="20"/>
        <end position="40"/>
    </location>
</feature>
<organism evidence="2 4">
    <name type="scientific">Aequorivita flava</name>
    <dbReference type="NCBI Taxonomy" id="3114371"/>
    <lineage>
        <taxon>Bacteria</taxon>
        <taxon>Pseudomonadati</taxon>
        <taxon>Bacteroidota</taxon>
        <taxon>Flavobacteriia</taxon>
        <taxon>Flavobacteriales</taxon>
        <taxon>Flavobacteriaceae</taxon>
        <taxon>Aequorivita</taxon>
    </lineage>
</organism>
<protein>
    <submittedName>
        <fullName evidence="2">Uncharacterized protein</fullName>
    </submittedName>
</protein>
<dbReference type="AlphaFoldDB" id="A0AB35YSF3"/>
<keyword evidence="5" id="KW-1185">Reference proteome</keyword>
<sequence>MKTLSLKHWQAQFEHDYYMYIPLSIILNSCIGSVAAMTVLAQGTSLLSGIELTICVSLCMGYNAALLAGTNRKFAFWLLIVSLVANLLLILITLL</sequence>
<dbReference type="EMBL" id="JBANCF010000006">
    <property type="protein sequence ID" value="MEM0573673.1"/>
    <property type="molecule type" value="Genomic_DNA"/>
</dbReference>
<feature type="transmembrane region" description="Helical" evidence="1">
    <location>
        <begin position="46"/>
        <end position="67"/>
    </location>
</feature>
<keyword evidence="1" id="KW-1133">Transmembrane helix</keyword>
<proteinExistence type="predicted"/>
<gene>
    <name evidence="3" type="ORF">VZD24_09110</name>
    <name evidence="2" type="ORF">VZD85_10230</name>
</gene>
<feature type="transmembrane region" description="Helical" evidence="1">
    <location>
        <begin position="74"/>
        <end position="94"/>
    </location>
</feature>
<evidence type="ECO:0000313" key="4">
    <source>
        <dbReference type="Proteomes" id="UP001388259"/>
    </source>
</evidence>
<evidence type="ECO:0000313" key="2">
    <source>
        <dbReference type="EMBL" id="MEM0518730.1"/>
    </source>
</evidence>
<evidence type="ECO:0000313" key="3">
    <source>
        <dbReference type="EMBL" id="MEM0573673.1"/>
    </source>
</evidence>
<dbReference type="Proteomes" id="UP001388259">
    <property type="component" value="Unassembled WGS sequence"/>
</dbReference>
<dbReference type="Proteomes" id="UP001390963">
    <property type="component" value="Unassembled WGS sequence"/>
</dbReference>
<dbReference type="EMBL" id="JAZBJM010000006">
    <property type="protein sequence ID" value="MEM0518730.1"/>
    <property type="molecule type" value="Genomic_DNA"/>
</dbReference>
<evidence type="ECO:0000256" key="1">
    <source>
        <dbReference type="SAM" id="Phobius"/>
    </source>
</evidence>
<keyword evidence="1" id="KW-0472">Membrane</keyword>
<name>A0AB35YSF3_9FLAO</name>